<reference evidence="1 2" key="1">
    <citation type="submission" date="2019-07" db="EMBL/GenBank/DDBJ databases">
        <title>Whole genome shotgun sequence of Vibrio sagamiensis NBRC 104589.</title>
        <authorList>
            <person name="Hosoyama A."/>
            <person name="Uohara A."/>
            <person name="Ohji S."/>
            <person name="Ichikawa N."/>
        </authorList>
    </citation>
    <scope>NUCLEOTIDE SEQUENCE [LARGE SCALE GENOMIC DNA]</scope>
    <source>
        <strain evidence="1 2">NBRC 104589</strain>
    </source>
</reference>
<proteinExistence type="predicted"/>
<comment type="caution">
    <text evidence="1">The sequence shown here is derived from an EMBL/GenBank/DDBJ whole genome shotgun (WGS) entry which is preliminary data.</text>
</comment>
<sequence>MDDITTAMQSVKVGISLLSDTIGLVKQTKDVLPESKEKQVI</sequence>
<accession>A0A511QI66</accession>
<dbReference type="EMBL" id="BJXJ01000037">
    <property type="protein sequence ID" value="GEM77005.1"/>
    <property type="molecule type" value="Genomic_DNA"/>
</dbReference>
<protein>
    <submittedName>
        <fullName evidence="1">Uncharacterized protein</fullName>
    </submittedName>
</protein>
<name>A0A511QI66_9VIBR</name>
<keyword evidence="2" id="KW-1185">Reference proteome</keyword>
<organism evidence="1 2">
    <name type="scientific">Vibrio sagamiensis NBRC 104589</name>
    <dbReference type="NCBI Taxonomy" id="1219064"/>
    <lineage>
        <taxon>Bacteria</taxon>
        <taxon>Pseudomonadati</taxon>
        <taxon>Pseudomonadota</taxon>
        <taxon>Gammaproteobacteria</taxon>
        <taxon>Vibrionales</taxon>
        <taxon>Vibrionaceae</taxon>
        <taxon>Vibrio</taxon>
    </lineage>
</organism>
<dbReference type="Proteomes" id="UP000321922">
    <property type="component" value="Unassembled WGS sequence"/>
</dbReference>
<dbReference type="RefSeq" id="WP_258007711.1">
    <property type="nucleotide sequence ID" value="NZ_BAOJ01000050.1"/>
</dbReference>
<evidence type="ECO:0000313" key="1">
    <source>
        <dbReference type="EMBL" id="GEM77005.1"/>
    </source>
</evidence>
<evidence type="ECO:0000313" key="2">
    <source>
        <dbReference type="Proteomes" id="UP000321922"/>
    </source>
</evidence>
<gene>
    <name evidence="1" type="ORF">VSA01S_31170</name>
</gene>
<dbReference type="AlphaFoldDB" id="A0A511QI66"/>